<keyword evidence="2" id="KW-0067">ATP-binding</keyword>
<keyword evidence="2" id="KW-0378">Hydrolase</keyword>
<dbReference type="Pfam" id="PF03796">
    <property type="entry name" value="DnaB_C"/>
    <property type="match status" value="1"/>
</dbReference>
<accession>A0A3B0Y094</accession>
<evidence type="ECO:0000259" key="1">
    <source>
        <dbReference type="PROSITE" id="PS51199"/>
    </source>
</evidence>
<dbReference type="PANTHER" id="PTHR30153:SF2">
    <property type="entry name" value="REPLICATIVE DNA HELICASE"/>
    <property type="match status" value="1"/>
</dbReference>
<dbReference type="GO" id="GO:0005524">
    <property type="term" value="F:ATP binding"/>
    <property type="evidence" value="ECO:0007669"/>
    <property type="project" value="InterPro"/>
</dbReference>
<protein>
    <submittedName>
        <fullName evidence="2">DNA helicase, phage-associated</fullName>
    </submittedName>
</protein>
<dbReference type="InterPro" id="IPR007694">
    <property type="entry name" value="DNA_helicase_DnaB-like_C"/>
</dbReference>
<dbReference type="GO" id="GO:0006260">
    <property type="term" value="P:DNA replication"/>
    <property type="evidence" value="ECO:0007669"/>
    <property type="project" value="InterPro"/>
</dbReference>
<feature type="domain" description="SF4 helicase" evidence="1">
    <location>
        <begin position="143"/>
        <end position="405"/>
    </location>
</feature>
<reference evidence="2" key="1">
    <citation type="submission" date="2018-06" db="EMBL/GenBank/DDBJ databases">
        <authorList>
            <person name="Zhirakovskaya E."/>
        </authorList>
    </citation>
    <scope>NUCLEOTIDE SEQUENCE</scope>
</reference>
<dbReference type="PANTHER" id="PTHR30153">
    <property type="entry name" value="REPLICATIVE DNA HELICASE DNAB"/>
    <property type="match status" value="1"/>
</dbReference>
<dbReference type="PROSITE" id="PS51199">
    <property type="entry name" value="SF4_HELICASE"/>
    <property type="match status" value="1"/>
</dbReference>
<evidence type="ECO:0000313" key="2">
    <source>
        <dbReference type="EMBL" id="VAW61816.1"/>
    </source>
</evidence>
<proteinExistence type="predicted"/>
<dbReference type="GO" id="GO:0005829">
    <property type="term" value="C:cytosol"/>
    <property type="evidence" value="ECO:0007669"/>
    <property type="project" value="TreeGrafter"/>
</dbReference>
<gene>
    <name evidence="2" type="ORF">MNBD_GAMMA08-931</name>
</gene>
<sequence length="433" mass="48966">MDSKKQKLLIEYLISSPDTFALCQTIVEDTYFDPEFRNSVKYIKQYYEDYSTTPKTRQIEAEYGIHFEKYDIQPDEIKYLCAEIETFCKHAAIRKAILASPALEDKGKFEEISTLFKEAVTVSLTKDLGLQYFSTVEDRLERMLNEDPTSPTGWTDVDAALFGGISRKELLLVSANSGGGKSITLANLAFNFINTGLNVLYISLELSEDVVAQRFDTMFTGIGRRDWREHTDEITKSISLAADESGRLDIVQMSAATTSNDIRAFLKEFYLKYGFEPDLLVVDYLDNMEPNEAVSADNVFEKDKRSSEQLRQIAVDHNMFTATASQLNRSAIGATSHDHSQIAGGISKINVSDVYWSIIMTDENRAMGTMFFHIQKTRNSDGVGKTIKMRWDNKHLRILDEPGEGLKFKAKEHKELSKSTDDGNKLLSMLGDI</sequence>
<keyword evidence="2" id="KW-0547">Nucleotide-binding</keyword>
<dbReference type="SUPFAM" id="SSF52540">
    <property type="entry name" value="P-loop containing nucleoside triphosphate hydrolases"/>
    <property type="match status" value="1"/>
</dbReference>
<name>A0A3B0Y094_9ZZZZ</name>
<organism evidence="2">
    <name type="scientific">hydrothermal vent metagenome</name>
    <dbReference type="NCBI Taxonomy" id="652676"/>
    <lineage>
        <taxon>unclassified sequences</taxon>
        <taxon>metagenomes</taxon>
        <taxon>ecological metagenomes</taxon>
    </lineage>
</organism>
<dbReference type="InterPro" id="IPR027417">
    <property type="entry name" value="P-loop_NTPase"/>
</dbReference>
<dbReference type="GO" id="GO:0003678">
    <property type="term" value="F:DNA helicase activity"/>
    <property type="evidence" value="ECO:0007669"/>
    <property type="project" value="InterPro"/>
</dbReference>
<dbReference type="AlphaFoldDB" id="A0A3B0Y094"/>
<keyword evidence="2" id="KW-0347">Helicase</keyword>
<dbReference type="Gene3D" id="3.40.50.300">
    <property type="entry name" value="P-loop containing nucleotide triphosphate hydrolases"/>
    <property type="match status" value="1"/>
</dbReference>
<dbReference type="EMBL" id="UOFH01000197">
    <property type="protein sequence ID" value="VAW61816.1"/>
    <property type="molecule type" value="Genomic_DNA"/>
</dbReference>